<name>A0A0F9TEM7_9ZZZZ</name>
<dbReference type="EMBL" id="LAZR01000244">
    <property type="protein sequence ID" value="KKN79665.1"/>
    <property type="molecule type" value="Genomic_DNA"/>
</dbReference>
<evidence type="ECO:0000313" key="1">
    <source>
        <dbReference type="EMBL" id="KKN79665.1"/>
    </source>
</evidence>
<dbReference type="AlphaFoldDB" id="A0A0F9TEM7"/>
<reference evidence="1" key="1">
    <citation type="journal article" date="2015" name="Nature">
        <title>Complex archaea that bridge the gap between prokaryotes and eukaryotes.</title>
        <authorList>
            <person name="Spang A."/>
            <person name="Saw J.H."/>
            <person name="Jorgensen S.L."/>
            <person name="Zaremba-Niedzwiedzka K."/>
            <person name="Martijn J."/>
            <person name="Lind A.E."/>
            <person name="van Eijk R."/>
            <person name="Schleper C."/>
            <person name="Guy L."/>
            <person name="Ettema T.J."/>
        </authorList>
    </citation>
    <scope>NUCLEOTIDE SEQUENCE</scope>
</reference>
<sequence length="83" mass="9372">MKLVLIEWIDSHSGRGWRTTEEIERCAEPLYCRSVGWLIKETKQVKVIVPHIAGEKNGDIILQGCGDLTIPTKAIIKITTLKE</sequence>
<accession>A0A0F9TEM7</accession>
<gene>
    <name evidence="1" type="ORF">LCGC14_0338690</name>
</gene>
<proteinExistence type="predicted"/>
<organism evidence="1">
    <name type="scientific">marine sediment metagenome</name>
    <dbReference type="NCBI Taxonomy" id="412755"/>
    <lineage>
        <taxon>unclassified sequences</taxon>
        <taxon>metagenomes</taxon>
        <taxon>ecological metagenomes</taxon>
    </lineage>
</organism>
<comment type="caution">
    <text evidence="1">The sequence shown here is derived from an EMBL/GenBank/DDBJ whole genome shotgun (WGS) entry which is preliminary data.</text>
</comment>
<protein>
    <submittedName>
        <fullName evidence="1">Uncharacterized protein</fullName>
    </submittedName>
</protein>